<organism evidence="4 5">
    <name type="scientific">Dyadobacter soli</name>
    <dbReference type="NCBI Taxonomy" id="659014"/>
    <lineage>
        <taxon>Bacteria</taxon>
        <taxon>Pseudomonadati</taxon>
        <taxon>Bacteroidota</taxon>
        <taxon>Cytophagia</taxon>
        <taxon>Cytophagales</taxon>
        <taxon>Spirosomataceae</taxon>
        <taxon>Dyadobacter</taxon>
    </lineage>
</organism>
<feature type="domain" description="AB hydrolase-1" evidence="3">
    <location>
        <begin position="61"/>
        <end position="190"/>
    </location>
</feature>
<name>A0A1G7MB86_9BACT</name>
<dbReference type="PANTHER" id="PTHR46331:SF2">
    <property type="entry name" value="VALACYCLOVIR HYDROLASE"/>
    <property type="match status" value="1"/>
</dbReference>
<dbReference type="GO" id="GO:0017171">
    <property type="term" value="F:serine hydrolase activity"/>
    <property type="evidence" value="ECO:0007669"/>
    <property type="project" value="TreeGrafter"/>
</dbReference>
<gene>
    <name evidence="4" type="ORF">SAMN04487996_111214</name>
</gene>
<dbReference type="Pfam" id="PF00561">
    <property type="entry name" value="Abhydrolase_1"/>
    <property type="match status" value="1"/>
</dbReference>
<evidence type="ECO:0000259" key="3">
    <source>
        <dbReference type="Pfam" id="PF00561"/>
    </source>
</evidence>
<sequence>MKKTILCLTLICLLAGCGGAGQQNPDSGQKPTPGKDTTSFQSGHLPVNGISMYYQIHGSGKPVVLIHGGGSTIETTFGRIIPLLARRRKVIAVDLQAHGRTTDRDADESFEQDADDVVALLKKLGIDKADFFGFSNGGTTTLQIAIRHPEVVDKMVLGSALAKRSGVPAELWGFMKNADLANMPQELKDAYLSVTPDTAGLRRMHDKDAKRVLDFKDISDAQLGSINAQALIIIADKDVIIPEHALRMQRQIKRAELAIIPGLHGEYIGEITTLKRGSHQVNFVLPMIEQFLDSKN</sequence>
<dbReference type="EMBL" id="FNAN01000011">
    <property type="protein sequence ID" value="SDF59058.1"/>
    <property type="molecule type" value="Genomic_DNA"/>
</dbReference>
<dbReference type="InterPro" id="IPR000073">
    <property type="entry name" value="AB_hydrolase_1"/>
</dbReference>
<keyword evidence="5" id="KW-1185">Reference proteome</keyword>
<proteinExistence type="predicted"/>
<reference evidence="5" key="1">
    <citation type="submission" date="2016-10" db="EMBL/GenBank/DDBJ databases">
        <authorList>
            <person name="Varghese N."/>
            <person name="Submissions S."/>
        </authorList>
    </citation>
    <scope>NUCLEOTIDE SEQUENCE [LARGE SCALE GENOMIC DNA]</scope>
    <source>
        <strain evidence="5">DSM 25329</strain>
    </source>
</reference>
<evidence type="ECO:0000313" key="4">
    <source>
        <dbReference type="EMBL" id="SDF59058.1"/>
    </source>
</evidence>
<dbReference type="PROSITE" id="PS51257">
    <property type="entry name" value="PROKAR_LIPOPROTEIN"/>
    <property type="match status" value="1"/>
</dbReference>
<dbReference type="Gene3D" id="3.40.50.1820">
    <property type="entry name" value="alpha/beta hydrolase"/>
    <property type="match status" value="1"/>
</dbReference>
<accession>A0A1G7MB86</accession>
<feature type="chain" id="PRO_5011666632" evidence="2">
    <location>
        <begin position="23"/>
        <end position="296"/>
    </location>
</feature>
<evidence type="ECO:0000313" key="5">
    <source>
        <dbReference type="Proteomes" id="UP000198748"/>
    </source>
</evidence>
<protein>
    <submittedName>
        <fullName evidence="4">Pimeloyl-ACP methyl ester carboxylesterase</fullName>
    </submittedName>
</protein>
<evidence type="ECO:0000256" key="2">
    <source>
        <dbReference type="SAM" id="SignalP"/>
    </source>
</evidence>
<dbReference type="SUPFAM" id="SSF53474">
    <property type="entry name" value="alpha/beta-Hydrolases"/>
    <property type="match status" value="1"/>
</dbReference>
<dbReference type="PRINTS" id="PR00111">
    <property type="entry name" value="ABHYDROLASE"/>
</dbReference>
<evidence type="ECO:0000256" key="1">
    <source>
        <dbReference type="SAM" id="MobiDB-lite"/>
    </source>
</evidence>
<dbReference type="PANTHER" id="PTHR46331">
    <property type="entry name" value="VALACYCLOVIR HYDROLASE"/>
    <property type="match status" value="1"/>
</dbReference>
<keyword evidence="2" id="KW-0732">Signal</keyword>
<dbReference type="OrthoDB" id="2247630at2"/>
<feature type="region of interest" description="Disordered" evidence="1">
    <location>
        <begin position="22"/>
        <end position="41"/>
    </location>
</feature>
<dbReference type="InterPro" id="IPR029058">
    <property type="entry name" value="AB_hydrolase_fold"/>
</dbReference>
<dbReference type="Proteomes" id="UP000198748">
    <property type="component" value="Unassembled WGS sequence"/>
</dbReference>
<feature type="signal peptide" evidence="2">
    <location>
        <begin position="1"/>
        <end position="22"/>
    </location>
</feature>
<dbReference type="RefSeq" id="WP_090153559.1">
    <property type="nucleotide sequence ID" value="NZ_FNAN01000011.1"/>
</dbReference>
<dbReference type="STRING" id="659014.SAMN04487996_111214"/>
<dbReference type="AlphaFoldDB" id="A0A1G7MB86"/>